<dbReference type="GO" id="GO:1901678">
    <property type="term" value="P:iron coordination entity transport"/>
    <property type="evidence" value="ECO:0007669"/>
    <property type="project" value="UniProtKB-ARBA"/>
</dbReference>
<proteinExistence type="inferred from homology"/>
<comment type="subcellular location">
    <subcellularLocation>
        <location evidence="1">Cell envelope</location>
    </subcellularLocation>
</comment>
<evidence type="ECO:0000259" key="5">
    <source>
        <dbReference type="PROSITE" id="PS50983"/>
    </source>
</evidence>
<evidence type="ECO:0000313" key="6">
    <source>
        <dbReference type="EMBL" id="THF84666.1"/>
    </source>
</evidence>
<organism evidence="6 7">
    <name type="scientific">Cohnella fermenti</name>
    <dbReference type="NCBI Taxonomy" id="2565925"/>
    <lineage>
        <taxon>Bacteria</taxon>
        <taxon>Bacillati</taxon>
        <taxon>Bacillota</taxon>
        <taxon>Bacilli</taxon>
        <taxon>Bacillales</taxon>
        <taxon>Paenibacillaceae</taxon>
        <taxon>Cohnella</taxon>
    </lineage>
</organism>
<evidence type="ECO:0000256" key="4">
    <source>
        <dbReference type="ARBA" id="ARBA00022729"/>
    </source>
</evidence>
<dbReference type="InterPro" id="IPR002491">
    <property type="entry name" value="ABC_transptr_periplasmic_BD"/>
</dbReference>
<keyword evidence="7" id="KW-1185">Reference proteome</keyword>
<sequence length="373" mass="41083">MSQRLPGAGHSYSRSMTDLPPIRLTVSAIDGHALATYNDNENHFQKSCGGLKVHNGGLNVHKRKFVPGIMILVLAIVMAACGNEAENTSPSASANAQEETRLFVDAQGREVEIPSDPQRVVALWTVGEMIALGQKPVGSTANLLRYYTEEEKAGIEIVGEGVAGDYEKVLAMNPDLIVTYARATADELETYGKIAPTITTPFFGDPIATFRMLGDALNKEETAEQWIADYDSRVQEMREKTASLELEGKTALIVQFAKKDIYLYKSSTFPVLYDAYQFKLTDKQAELEKAGEFGSTMLSQEVLPEFNADYLFVIVNDEDSRGAFDELKKSAVWSGLAAVEAGHAYEIGNRISINDITTMDWALDEVYRLLTNP</sequence>
<name>A0A4V3WGQ5_9BACL</name>
<dbReference type="EMBL" id="SSOB01000001">
    <property type="protein sequence ID" value="THF84666.1"/>
    <property type="molecule type" value="Genomic_DNA"/>
</dbReference>
<dbReference type="Gene3D" id="3.40.50.1980">
    <property type="entry name" value="Nitrogenase molybdenum iron protein domain"/>
    <property type="match status" value="2"/>
</dbReference>
<evidence type="ECO:0000256" key="1">
    <source>
        <dbReference type="ARBA" id="ARBA00004196"/>
    </source>
</evidence>
<dbReference type="Pfam" id="PF01497">
    <property type="entry name" value="Peripla_BP_2"/>
    <property type="match status" value="1"/>
</dbReference>
<keyword evidence="4" id="KW-0732">Signal</keyword>
<dbReference type="PANTHER" id="PTHR30532">
    <property type="entry name" value="IRON III DICITRATE-BINDING PERIPLASMIC PROTEIN"/>
    <property type="match status" value="1"/>
</dbReference>
<dbReference type="SUPFAM" id="SSF53807">
    <property type="entry name" value="Helical backbone' metal receptor"/>
    <property type="match status" value="1"/>
</dbReference>
<dbReference type="OrthoDB" id="2241086at2"/>
<accession>A0A4V3WGQ5</accession>
<gene>
    <name evidence="6" type="ORF">E6C55_01445</name>
</gene>
<evidence type="ECO:0000256" key="2">
    <source>
        <dbReference type="ARBA" id="ARBA00008814"/>
    </source>
</evidence>
<evidence type="ECO:0000313" key="7">
    <source>
        <dbReference type="Proteomes" id="UP000310636"/>
    </source>
</evidence>
<dbReference type="PANTHER" id="PTHR30532:SF26">
    <property type="entry name" value="IRON(3+)-HYDROXAMATE-BINDING PROTEIN FHUD"/>
    <property type="match status" value="1"/>
</dbReference>
<dbReference type="GO" id="GO:0030288">
    <property type="term" value="C:outer membrane-bounded periplasmic space"/>
    <property type="evidence" value="ECO:0007669"/>
    <property type="project" value="TreeGrafter"/>
</dbReference>
<dbReference type="AlphaFoldDB" id="A0A4V3WGQ5"/>
<dbReference type="PROSITE" id="PS50983">
    <property type="entry name" value="FE_B12_PBP"/>
    <property type="match status" value="1"/>
</dbReference>
<evidence type="ECO:0000256" key="3">
    <source>
        <dbReference type="ARBA" id="ARBA00022448"/>
    </source>
</evidence>
<dbReference type="Proteomes" id="UP000310636">
    <property type="component" value="Unassembled WGS sequence"/>
</dbReference>
<feature type="domain" description="Fe/B12 periplasmic-binding" evidence="5">
    <location>
        <begin position="119"/>
        <end position="373"/>
    </location>
</feature>
<comment type="caution">
    <text evidence="6">The sequence shown here is derived from an EMBL/GenBank/DDBJ whole genome shotgun (WGS) entry which is preliminary data.</text>
</comment>
<protein>
    <submittedName>
        <fullName evidence="6">ABC transporter substrate-binding protein</fullName>
    </submittedName>
</protein>
<reference evidence="6 7" key="1">
    <citation type="submission" date="2019-04" db="EMBL/GenBank/DDBJ databases">
        <title>Cohnella sp. nov. isolated from preserved vegetables.</title>
        <authorList>
            <person name="Lin S.-Y."/>
            <person name="Hung M.-H."/>
            <person name="Young C.-C."/>
        </authorList>
    </citation>
    <scope>NUCLEOTIDE SEQUENCE [LARGE SCALE GENOMIC DNA]</scope>
    <source>
        <strain evidence="6 7">CC-MHH1044</strain>
    </source>
</reference>
<keyword evidence="3" id="KW-0813">Transport</keyword>
<dbReference type="InterPro" id="IPR051313">
    <property type="entry name" value="Bact_iron-sidero_bind"/>
</dbReference>
<comment type="similarity">
    <text evidence="2">Belongs to the bacterial solute-binding protein 8 family.</text>
</comment>